<protein>
    <submittedName>
        <fullName evidence="7">Holin</fullName>
    </submittedName>
</protein>
<reference evidence="7 8" key="1">
    <citation type="journal article" date="2018" name="Front. Microbiol.">
        <title>Description and Comparative Genomics of Macrococcus caseolyticus subsp. hominis subsp. nov., Macrococcus goetzii sp. nov., Macrococcus epidermidis sp. nov., and Macrococcus bohemicus sp. nov., Novel Macrococci From Human Clinical Material With Virulence Potential and Suspected Uptake of Foreign DNA by Natural Transformation.</title>
        <authorList>
            <person name="Maslanova I."/>
            <person name="Wertheimer Z."/>
            <person name="Sedlacek I."/>
            <person name="Svec P."/>
            <person name="Indrakova A."/>
            <person name="Kovarovic V."/>
            <person name="Schumann P."/>
            <person name="Sproer C."/>
            <person name="Kralova S."/>
            <person name="Sedo O."/>
            <person name="Kristofova L."/>
            <person name="Vrbovska V."/>
            <person name="Fuzik T."/>
            <person name="Petras P."/>
            <person name="Zdrahal Z."/>
            <person name="Ruzickova V."/>
            <person name="Doskar J."/>
            <person name="Pantucek R."/>
        </authorList>
    </citation>
    <scope>NUCLEOTIDE SEQUENCE [LARGE SCALE GENOMIC DNA]</scope>
    <source>
        <strain evidence="7 8">01/688</strain>
    </source>
</reference>
<evidence type="ECO:0000256" key="5">
    <source>
        <dbReference type="ARBA" id="ARBA00023600"/>
    </source>
</evidence>
<dbReference type="EMBL" id="PZJH01000002">
    <property type="protein sequence ID" value="RAK45014.1"/>
    <property type="molecule type" value="Genomic_DNA"/>
</dbReference>
<dbReference type="AlphaFoldDB" id="A0A327ZU13"/>
<dbReference type="GO" id="GO:0016020">
    <property type="term" value="C:membrane"/>
    <property type="evidence" value="ECO:0007669"/>
    <property type="project" value="UniProtKB-SubCell"/>
</dbReference>
<evidence type="ECO:0000256" key="6">
    <source>
        <dbReference type="SAM" id="Phobius"/>
    </source>
</evidence>
<gene>
    <name evidence="7" type="ORF">BHU61_06795</name>
</gene>
<feature type="transmembrane region" description="Helical" evidence="6">
    <location>
        <begin position="27"/>
        <end position="44"/>
    </location>
</feature>
<accession>A0A327ZU13</accession>
<sequence>MHIEADGISFEHLSILKFYLLGTDLRMVYILLAFMSFDIMTGIFKAWQQHNLWSRKSMFGYSRKLLIFGIVIMANLMDQILELNGVLSIATILYYIGNEGLSIVENLVILGVPVPEFLAEKLAILANGKRSITTDIKEEFSTKNSPDLPGGEVEVKVKVEPEEIKAMNSKYGMEMYSNDKKG</sequence>
<organism evidence="7 8">
    <name type="scientific">Macrococcus epidermidis</name>
    <dbReference type="NCBI Taxonomy" id="1902580"/>
    <lineage>
        <taxon>Bacteria</taxon>
        <taxon>Bacillati</taxon>
        <taxon>Bacillota</taxon>
        <taxon>Bacilli</taxon>
        <taxon>Bacillales</taxon>
        <taxon>Staphylococcaceae</taxon>
        <taxon>Macrococcus</taxon>
    </lineage>
</organism>
<name>A0A327ZU13_9STAP</name>
<proteinExistence type="inferred from homology"/>
<evidence type="ECO:0000313" key="7">
    <source>
        <dbReference type="EMBL" id="RAK45014.1"/>
    </source>
</evidence>
<dbReference type="Proteomes" id="UP000249808">
    <property type="component" value="Unassembled WGS sequence"/>
</dbReference>
<dbReference type="Pfam" id="PF05105">
    <property type="entry name" value="Phage_holin_4_1"/>
    <property type="match status" value="1"/>
</dbReference>
<feature type="transmembrane region" description="Helical" evidence="6">
    <location>
        <begin position="65"/>
        <end position="96"/>
    </location>
</feature>
<dbReference type="NCBIfam" id="TIGR01593">
    <property type="entry name" value="holin_tox_secr"/>
    <property type="match status" value="1"/>
</dbReference>
<comment type="subcellular location">
    <subcellularLocation>
        <location evidence="1">Membrane</location>
        <topology evidence="1">Multi-pass membrane protein</topology>
    </subcellularLocation>
</comment>
<evidence type="ECO:0000256" key="2">
    <source>
        <dbReference type="ARBA" id="ARBA00022692"/>
    </source>
</evidence>
<evidence type="ECO:0000256" key="4">
    <source>
        <dbReference type="ARBA" id="ARBA00023136"/>
    </source>
</evidence>
<evidence type="ECO:0000256" key="3">
    <source>
        <dbReference type="ARBA" id="ARBA00022989"/>
    </source>
</evidence>
<evidence type="ECO:0000256" key="1">
    <source>
        <dbReference type="ARBA" id="ARBA00004141"/>
    </source>
</evidence>
<keyword evidence="2 6" id="KW-0812">Transmembrane</keyword>
<evidence type="ECO:0000313" key="8">
    <source>
        <dbReference type="Proteomes" id="UP000249808"/>
    </source>
</evidence>
<keyword evidence="4 6" id="KW-0472">Membrane</keyword>
<comment type="caution">
    <text evidence="7">The sequence shown here is derived from an EMBL/GenBank/DDBJ whole genome shotgun (WGS) entry which is preliminary data.</text>
</comment>
<dbReference type="RefSeq" id="WP_111715647.1">
    <property type="nucleotide sequence ID" value="NZ_JBHSSR010000004.1"/>
</dbReference>
<dbReference type="InterPro" id="IPR006480">
    <property type="entry name" value="Phage_holin_4_1"/>
</dbReference>
<keyword evidence="3 6" id="KW-1133">Transmembrane helix</keyword>
<keyword evidence="8" id="KW-1185">Reference proteome</keyword>
<comment type="similarity">
    <text evidence="5">Belongs to the bacteriophage holin family. Cp-1 holin subfamily.</text>
</comment>